<evidence type="ECO:0000313" key="3">
    <source>
        <dbReference type="EMBL" id="KAL1495173.1"/>
    </source>
</evidence>
<gene>
    <name evidence="3" type="ORF">AB1Y20_017038</name>
</gene>
<keyword evidence="2" id="KW-1133">Transmembrane helix</keyword>
<dbReference type="AlphaFoldDB" id="A0AB34IBB0"/>
<keyword evidence="2" id="KW-0472">Membrane</keyword>
<dbReference type="Proteomes" id="UP001515480">
    <property type="component" value="Unassembled WGS sequence"/>
</dbReference>
<feature type="compositionally biased region" description="Basic and acidic residues" evidence="1">
    <location>
        <begin position="382"/>
        <end position="400"/>
    </location>
</feature>
<feature type="region of interest" description="Disordered" evidence="1">
    <location>
        <begin position="448"/>
        <end position="468"/>
    </location>
</feature>
<keyword evidence="4" id="KW-1185">Reference proteome</keyword>
<dbReference type="InterPro" id="IPR035897">
    <property type="entry name" value="Toll_tir_struct_dom_sf"/>
</dbReference>
<feature type="transmembrane region" description="Helical" evidence="2">
    <location>
        <begin position="15"/>
        <end position="39"/>
    </location>
</feature>
<feature type="compositionally biased region" description="Low complexity" evidence="1">
    <location>
        <begin position="337"/>
        <end position="346"/>
    </location>
</feature>
<protein>
    <recommendedName>
        <fullName evidence="5">TIR domain-containing protein</fullName>
    </recommendedName>
</protein>
<comment type="caution">
    <text evidence="3">The sequence shown here is derived from an EMBL/GenBank/DDBJ whole genome shotgun (WGS) entry which is preliminary data.</text>
</comment>
<evidence type="ECO:0000313" key="4">
    <source>
        <dbReference type="Proteomes" id="UP001515480"/>
    </source>
</evidence>
<name>A0AB34IBB0_PRYPA</name>
<keyword evidence="2" id="KW-0812">Transmembrane</keyword>
<reference evidence="3 4" key="1">
    <citation type="journal article" date="2024" name="Science">
        <title>Giant polyketide synthase enzymes in the biosynthesis of giant marine polyether toxins.</title>
        <authorList>
            <person name="Fallon T.R."/>
            <person name="Shende V.V."/>
            <person name="Wierzbicki I.H."/>
            <person name="Pendleton A.L."/>
            <person name="Watervoot N.F."/>
            <person name="Auber R.P."/>
            <person name="Gonzalez D.J."/>
            <person name="Wisecaver J.H."/>
            <person name="Moore B.S."/>
        </authorList>
    </citation>
    <scope>NUCLEOTIDE SEQUENCE [LARGE SCALE GENOMIC DNA]</scope>
    <source>
        <strain evidence="3 4">12B1</strain>
    </source>
</reference>
<dbReference type="EMBL" id="JBGBPQ010000033">
    <property type="protein sequence ID" value="KAL1495173.1"/>
    <property type="molecule type" value="Genomic_DNA"/>
</dbReference>
<evidence type="ECO:0000256" key="2">
    <source>
        <dbReference type="SAM" id="Phobius"/>
    </source>
</evidence>
<sequence>MNATTSASCDETFPWIALLAIASTTVAALLLLLLLLLLLHTQSSLPSRRRPFSALVLLTSGRPPLLTLAPSKRFHLFLSHTWATGQDQTHMIKRELTALLRGIVCFLDVDDMEEVARLEEYVRSTQLVLLFLSDGYFASRNCLREVGATREEGVGLLLVQEEAAEHGGRTIDEFRAAAPEGVRQFVFEGREAVGWYRQREFRFESLHRIAEATVLACAEYASYTHVPLFHSNDEDLARCKLQCAPGQQNILMVSPNNPLAAAVADELRQMIGGLHVQPLDAPPGCEELSYDPKQDKPRFGIRPMCQSFASKAATMAPAQLRRSSIPCASPGCPFGAPAPAASQPASPSTPPPSPPAIDLRGVWVEGEEEEGEEAQQGVAEGEQGRKEEDVVVEEHQRVEMIMEEGEGEAEARRGEGREQCGGGEEARGCKDAALKARKADARAMVEGALQRRSSQRGNSLRRSSYRSQSRSSSFLGLLRLGMPDGEPSASGEERKAEVRARLKHIFERASKAVTTEASVIEALRAKKTEQTKKKLNGLLGLDLHIVKGTHYMLLLLNNLTFKGQKGDRLANDVRWALRHGCEVILVHEQRQDPELGACDFNKFFVNVPEDIALNLFQSKMAIPLRAKPFLTISAACVAQALGVQPQPLSRQQLLALYEQATAQAVRSTRRSVSFFSLTPASLAETSNESSESRADEGLPPLWALLPYGGGGILGRGSRPCVAELGARGGMRERLCTTLGQVCPSRAAPDAAAFSARSEGVQAGAANV</sequence>
<evidence type="ECO:0008006" key="5">
    <source>
        <dbReference type="Google" id="ProtNLM"/>
    </source>
</evidence>
<organism evidence="3 4">
    <name type="scientific">Prymnesium parvum</name>
    <name type="common">Toxic golden alga</name>
    <dbReference type="NCBI Taxonomy" id="97485"/>
    <lineage>
        <taxon>Eukaryota</taxon>
        <taxon>Haptista</taxon>
        <taxon>Haptophyta</taxon>
        <taxon>Prymnesiophyceae</taxon>
        <taxon>Prymnesiales</taxon>
        <taxon>Prymnesiaceae</taxon>
        <taxon>Prymnesium</taxon>
    </lineage>
</organism>
<dbReference type="Gene3D" id="3.40.50.10140">
    <property type="entry name" value="Toll/interleukin-1 receptor homology (TIR) domain"/>
    <property type="match status" value="1"/>
</dbReference>
<evidence type="ECO:0000256" key="1">
    <source>
        <dbReference type="SAM" id="MobiDB-lite"/>
    </source>
</evidence>
<accession>A0AB34IBB0</accession>
<proteinExistence type="predicted"/>
<dbReference type="SUPFAM" id="SSF52200">
    <property type="entry name" value="Toll/Interleukin receptor TIR domain"/>
    <property type="match status" value="1"/>
</dbReference>
<feature type="region of interest" description="Disordered" evidence="1">
    <location>
        <begin position="337"/>
        <end position="429"/>
    </location>
</feature>
<feature type="compositionally biased region" description="Basic and acidic residues" evidence="1">
    <location>
        <begin position="409"/>
        <end position="429"/>
    </location>
</feature>